<dbReference type="PANTHER" id="PTHR14741:SF32">
    <property type="entry name" value="TRIMETHYLGUANOSINE SYNTHASE"/>
    <property type="match status" value="1"/>
</dbReference>
<dbReference type="EMBL" id="HE613800">
    <property type="protein sequence ID" value="CCE70439.1"/>
    <property type="molecule type" value="Genomic_DNA"/>
</dbReference>
<gene>
    <name evidence="2" type="ordered locus">PAB0687</name>
</gene>
<name>Q9UZW6_PYRAB</name>
<feature type="domain" description="Methyltransferase" evidence="1">
    <location>
        <begin position="87"/>
        <end position="152"/>
    </location>
</feature>
<sequence>MISEENVKLAEELIRKGYNEKKIRSLLKLPDEEFKLALEVARARIKAKDKFSRSDLWFDLEGLRYATHEVVADYRGRRLKGQGVKSIADVSCGVGIQLIFFAKHGIRSVGIDIDPIKIEFAKRNAEKYGVEVEWVVGDALSPEIIEKVDAEVIFSDPARPPEVPERNLEDLLPSPLKIYEAYKHKTDSFIFDLPPQIRREKVPWKGEFEYIDLFGHVNRLTFYTEPLAKAERSAVILPQGARLESNPDLENIVEETMEPERYIYEIPQSIDYADLINELFHKVNGELKLLLREKRRILATSNDEVKSEYFKRSYIVVKVMPFHPVRINDFLRREGYGRATLRMSVDEKEYWRIRKKIESGLSGDKRAFVFKVRDLAVIAEEIPQAQ</sequence>
<dbReference type="Pfam" id="PF13649">
    <property type="entry name" value="Methyltransf_25"/>
    <property type="match status" value="1"/>
</dbReference>
<dbReference type="InterPro" id="IPR041698">
    <property type="entry name" value="Methyltransf_25"/>
</dbReference>
<dbReference type="STRING" id="272844.PAB0687"/>
<dbReference type="SUPFAM" id="SSF53335">
    <property type="entry name" value="S-adenosyl-L-methionine-dependent methyltransferases"/>
    <property type="match status" value="1"/>
</dbReference>
<dbReference type="AlphaFoldDB" id="Q9UZW6"/>
<reference evidence="2" key="2">
    <citation type="journal article" date="2000" name="J. Mol. Biol.">
        <title>Archaeal homologs of eukaryotic methylation guide small nucleolar RNAs: lessons from the Pyrococcus genomes.</title>
        <authorList>
            <person name="Gaspin C."/>
            <person name="Cavaille J."/>
            <person name="Erauso G."/>
        </authorList>
    </citation>
    <scope>NUCLEOTIDE SEQUENCE</scope>
    <source>
        <strain evidence="2">Orsay</strain>
    </source>
</reference>
<reference evidence="2" key="1">
    <citation type="submission" date="1999-07" db="EMBL/GenBank/DDBJ databases">
        <authorList>
            <person name="Genoscope"/>
        </authorList>
    </citation>
    <scope>NUCLEOTIDE SEQUENCE</scope>
    <source>
        <strain evidence="2">Orsay</strain>
    </source>
</reference>
<dbReference type="KEGG" id="pab:PAB0687"/>
<dbReference type="InterPro" id="IPR029063">
    <property type="entry name" value="SAM-dependent_MTases_sf"/>
</dbReference>
<organism evidence="2 4">
    <name type="scientific">Pyrococcus abyssi (strain GE5 / Orsay)</name>
    <dbReference type="NCBI Taxonomy" id="272844"/>
    <lineage>
        <taxon>Archaea</taxon>
        <taxon>Methanobacteriati</taxon>
        <taxon>Methanobacteriota</taxon>
        <taxon>Thermococci</taxon>
        <taxon>Thermococcales</taxon>
        <taxon>Thermococcaceae</taxon>
        <taxon>Pyrococcus</taxon>
    </lineage>
</organism>
<dbReference type="Gene3D" id="3.40.50.150">
    <property type="entry name" value="Vaccinia Virus protein VP39"/>
    <property type="match status" value="1"/>
</dbReference>
<reference evidence="2" key="3">
    <citation type="journal article" date="2001" name="Genome Res.">
        <title>Genome evolution at the genus level: comparison of three complete genomes of hyperthermophilic archaea.</title>
        <authorList>
            <person name="Lecompte O."/>
            <person name="Ripp R."/>
            <person name="Puzos-Barbe V."/>
            <person name="Duprat S."/>
            <person name="Heilig R."/>
            <person name="Dietrich J."/>
            <person name="Thierry J.C."/>
            <person name="Poch O."/>
        </authorList>
    </citation>
    <scope>NUCLEOTIDE SEQUENCE</scope>
    <source>
        <strain evidence="2">Orsay</strain>
    </source>
</reference>
<dbReference type="OrthoDB" id="56872at2157"/>
<evidence type="ECO:0000313" key="4">
    <source>
        <dbReference type="Proteomes" id="UP000000810"/>
    </source>
</evidence>
<dbReference type="Proteomes" id="UP000009139">
    <property type="component" value="Chromosome"/>
</dbReference>
<dbReference type="EMBL" id="AJ248286">
    <property type="protein sequence ID" value="CAB49940.1"/>
    <property type="molecule type" value="Genomic_DNA"/>
</dbReference>
<dbReference type="Proteomes" id="UP000000810">
    <property type="component" value="Chromosome"/>
</dbReference>
<evidence type="ECO:0000313" key="5">
    <source>
        <dbReference type="Proteomes" id="UP000009139"/>
    </source>
</evidence>
<keyword evidence="4" id="KW-1185">Reference proteome</keyword>
<dbReference type="PANTHER" id="PTHR14741">
    <property type="entry name" value="S-ADENOSYLMETHIONINE-DEPENDENT METHYLTRANSFERASE RELATED"/>
    <property type="match status" value="1"/>
</dbReference>
<evidence type="ECO:0000259" key="1">
    <source>
        <dbReference type="Pfam" id="PF13649"/>
    </source>
</evidence>
<dbReference type="HOGENOM" id="CLU_061951_0_0_2"/>
<reference evidence="2 4" key="4">
    <citation type="journal article" date="2003" name="Mol. Microbiol.">
        <title>An integrated analysis of the genome of the hyperthermophilic archaeon Pyrococcus abyssi.</title>
        <authorList>
            <person name="Cohen G."/>
            <person name="Barbe V."/>
            <person name="Flament D."/>
            <person name="Galperin M."/>
            <person name="Heilig R."/>
            <person name="Ripp R."/>
            <person name="Lecompte O."/>
            <person name="Prieur D."/>
            <person name="Poch O."/>
            <person name="Quellerou J."/>
            <person name="Thierry J.C."/>
            <person name="Van der Oost J."/>
            <person name="Weissenbach J."/>
            <person name="Zivanovic Y."/>
            <person name="Forterre P."/>
        </authorList>
    </citation>
    <scope>NUCLEOTIDE SEQUENCE [LARGE SCALE GENOMIC DNA]</scope>
    <source>
        <strain evidence="4">GE5 / Orsay</strain>
        <strain evidence="2">Orsay</strain>
    </source>
</reference>
<dbReference type="PATRIC" id="fig|272844.11.peg.1082"/>
<dbReference type="eggNOG" id="arCOG05015">
    <property type="taxonomic scope" value="Archaea"/>
</dbReference>
<keyword evidence="2" id="KW-0808">Transferase</keyword>
<evidence type="ECO:0000313" key="2">
    <source>
        <dbReference type="EMBL" id="CAB49940.1"/>
    </source>
</evidence>
<protein>
    <submittedName>
        <fullName evidence="2">Methyltransferase</fullName>
    </submittedName>
</protein>
<dbReference type="RefSeq" id="WP_010868147.1">
    <property type="nucleotide sequence ID" value="NC_000868.1"/>
</dbReference>
<reference evidence="3 5" key="5">
    <citation type="journal article" date="2012" name="Curr. Microbiol.">
        <title>Re-annotation of two hyperthermophilic archaea Pyrococcus abyssi GE5 and Pyrococcus furiosus DSM 3638.</title>
        <authorList>
            <person name="Gao J."/>
            <person name="Wang J."/>
        </authorList>
    </citation>
    <scope>GENOME REANNOTATION</scope>
    <source>
        <strain evidence="3">GE5</strain>
        <strain evidence="5">GE5 / Orsay</strain>
    </source>
</reference>
<evidence type="ECO:0000313" key="3">
    <source>
        <dbReference type="EMBL" id="CCE70439.1"/>
    </source>
</evidence>
<keyword evidence="2" id="KW-0489">Methyltransferase</keyword>
<dbReference type="PIR" id="G75079">
    <property type="entry name" value="G75079"/>
</dbReference>
<dbReference type="CDD" id="cd02440">
    <property type="entry name" value="AdoMet_MTases"/>
    <property type="match status" value="1"/>
</dbReference>
<accession>Q9UZW6</accession>
<proteinExistence type="predicted"/>
<dbReference type="GO" id="GO:0071164">
    <property type="term" value="F:RNA cap trimethylguanosine synthase activity"/>
    <property type="evidence" value="ECO:0007669"/>
    <property type="project" value="TreeGrafter"/>
</dbReference>